<feature type="active site" description="Proton acceptor" evidence="5">
    <location>
        <position position="56"/>
    </location>
</feature>
<accession>A0A9J6Z9P2</accession>
<feature type="active site" description="Proton donor" evidence="5">
    <location>
        <position position="229"/>
    </location>
</feature>
<dbReference type="Gene3D" id="2.115.10.20">
    <property type="entry name" value="Glycosyl hydrolase domain, family 43"/>
    <property type="match status" value="1"/>
</dbReference>
<evidence type="ECO:0000313" key="9">
    <source>
        <dbReference type="EMBL" id="URN92918.1"/>
    </source>
</evidence>
<organism evidence="9 10">
    <name type="scientific">Candidatus Pristimantibacillus lignocellulolyticus</name>
    <dbReference type="NCBI Taxonomy" id="2994561"/>
    <lineage>
        <taxon>Bacteria</taxon>
        <taxon>Bacillati</taxon>
        <taxon>Bacillota</taxon>
        <taxon>Bacilli</taxon>
        <taxon>Bacillales</taxon>
        <taxon>Paenibacillaceae</taxon>
        <taxon>Candidatus Pristimantibacillus</taxon>
    </lineage>
</organism>
<dbReference type="PANTHER" id="PTHR43817:SF1">
    <property type="entry name" value="HYDROLASE, FAMILY 43, PUTATIVE (AFU_ORTHOLOGUE AFUA_3G01660)-RELATED"/>
    <property type="match status" value="1"/>
</dbReference>
<reference evidence="9" key="1">
    <citation type="submission" date="2022-05" db="EMBL/GenBank/DDBJ databases">
        <title>Novel bacterial taxa in a minimal lignocellulolytic consortium and its capacity to transform plastics disclosed by genome-resolved metagenomics.</title>
        <authorList>
            <person name="Rodriguez C.A.D."/>
            <person name="Diaz-Garcia L."/>
            <person name="Herrera K."/>
            <person name="Tarazona N.A."/>
            <person name="Sproer C."/>
            <person name="Overmann J."/>
            <person name="Jimenez D.J."/>
        </authorList>
    </citation>
    <scope>NUCLEOTIDE SEQUENCE</scope>
    <source>
        <strain evidence="9">MAG5</strain>
    </source>
</reference>
<dbReference type="Pfam" id="PF04616">
    <property type="entry name" value="Glyco_hydro_43"/>
    <property type="match status" value="1"/>
</dbReference>
<gene>
    <name evidence="9" type="ORF">NAG76_13810</name>
</gene>
<evidence type="ECO:0000256" key="5">
    <source>
        <dbReference type="PIRSR" id="PIRSR606710-1"/>
    </source>
</evidence>
<evidence type="ECO:0000256" key="3">
    <source>
        <dbReference type="ARBA" id="ARBA00022801"/>
    </source>
</evidence>
<dbReference type="PANTHER" id="PTHR43817">
    <property type="entry name" value="GLYCOSYL HYDROLASE"/>
    <property type="match status" value="1"/>
</dbReference>
<comment type="similarity">
    <text evidence="1 7">Belongs to the glycosyl hydrolase 43 family.</text>
</comment>
<evidence type="ECO:0000256" key="1">
    <source>
        <dbReference type="ARBA" id="ARBA00009865"/>
    </source>
</evidence>
<name>A0A9J6Z9P2_9BACL</name>
<dbReference type="InterPro" id="IPR008979">
    <property type="entry name" value="Galactose-bd-like_sf"/>
</dbReference>
<evidence type="ECO:0000256" key="4">
    <source>
        <dbReference type="ARBA" id="ARBA00023295"/>
    </source>
</evidence>
<dbReference type="EMBL" id="CP097899">
    <property type="protein sequence ID" value="URN92918.1"/>
    <property type="molecule type" value="Genomic_DNA"/>
</dbReference>
<keyword evidence="2" id="KW-0732">Signal</keyword>
<evidence type="ECO:0000256" key="7">
    <source>
        <dbReference type="RuleBase" id="RU361187"/>
    </source>
</evidence>
<keyword evidence="8" id="KW-0472">Membrane</keyword>
<evidence type="ECO:0000256" key="6">
    <source>
        <dbReference type="PIRSR" id="PIRSR606710-2"/>
    </source>
</evidence>
<keyword evidence="8" id="KW-1133">Transmembrane helix</keyword>
<dbReference type="CDD" id="cd18820">
    <property type="entry name" value="GH43_LbAraf43-like"/>
    <property type="match status" value="1"/>
</dbReference>
<dbReference type="GO" id="GO:0004553">
    <property type="term" value="F:hydrolase activity, hydrolyzing O-glycosyl compounds"/>
    <property type="evidence" value="ECO:0007669"/>
    <property type="project" value="InterPro"/>
</dbReference>
<protein>
    <submittedName>
        <fullName evidence="9">Family 43 glycosylhydrolase</fullName>
    </submittedName>
</protein>
<proteinExistence type="inferred from homology"/>
<evidence type="ECO:0000256" key="8">
    <source>
        <dbReference type="SAM" id="Phobius"/>
    </source>
</evidence>
<dbReference type="GO" id="GO:0005975">
    <property type="term" value="P:carbohydrate metabolic process"/>
    <property type="evidence" value="ECO:0007669"/>
    <property type="project" value="InterPro"/>
</dbReference>
<dbReference type="Proteomes" id="UP001056756">
    <property type="component" value="Chromosome"/>
</dbReference>
<keyword evidence="4 7" id="KW-0326">Glycosidase</keyword>
<dbReference type="KEGG" id="plig:NAG76_13810"/>
<dbReference type="InterPro" id="IPR006710">
    <property type="entry name" value="Glyco_hydro_43"/>
</dbReference>
<evidence type="ECO:0000256" key="2">
    <source>
        <dbReference type="ARBA" id="ARBA00022729"/>
    </source>
</evidence>
<keyword evidence="3 7" id="KW-0378">Hydrolase</keyword>
<dbReference type="Gene3D" id="2.60.120.260">
    <property type="entry name" value="Galactose-binding domain-like"/>
    <property type="match status" value="2"/>
</dbReference>
<evidence type="ECO:0000313" key="10">
    <source>
        <dbReference type="Proteomes" id="UP001056756"/>
    </source>
</evidence>
<dbReference type="AlphaFoldDB" id="A0A9J6Z9P2"/>
<dbReference type="SUPFAM" id="SSF49785">
    <property type="entry name" value="Galactose-binding domain-like"/>
    <property type="match status" value="1"/>
</dbReference>
<feature type="site" description="Important for catalytic activity, responsible for pKa modulation of the active site Glu and correct orientation of both the proton donor and substrate" evidence="6">
    <location>
        <position position="166"/>
    </location>
</feature>
<keyword evidence="8" id="KW-0812">Transmembrane</keyword>
<dbReference type="InterPro" id="IPR023296">
    <property type="entry name" value="Glyco_hydro_beta-prop_sf"/>
</dbReference>
<dbReference type="SUPFAM" id="SSF75005">
    <property type="entry name" value="Arabinanase/levansucrase/invertase"/>
    <property type="match status" value="1"/>
</dbReference>
<dbReference type="CDD" id="cd02795">
    <property type="entry name" value="CBM6-CBM35-CBM36_like"/>
    <property type="match status" value="1"/>
</dbReference>
<sequence>MKITQKQMVIVVVILLAVLGGLLMIRSQIKDVQINVPYNGHGGTYKNLLVTMDTPDPSVVYHQGFYYMTFTHDGIDIMLLRSKTLDFRNAEQKVVWYPPVNTMYSANLWAPEIQFIQGKWYIYFAADNGQNENHRMYALEAVTDDPMGEYSFMGQVTDASDKWAIDGLVLEQDDQLYFVWSGWEGDENIAQNTYIAPMSNPYTINGPRVMISKPDLEWEKAGGPPYINEGQAILKKDGQIHIAYSGAGSWTPDYSIGLLTLEKGADPLDASKWSKAIEPLMTRDDEANVYGPGHNSFVTSPDGSETFIVYHATTGINDGWSNRRARAQRVKWNEAGHPSFGSPLSLMTAINVPEGSGIYRSVDAIEEVDGYRYTGIVTMVDTVIPILFHYKNVTGETRALTVALNGQEEQQLKLAPTLADELGYVYLQGSLLAGENGITLQGADVKEHIYAIEIPRYEAEYTTIFGDSETQDNPFASNGSTVFIAESKQKAISFSNIKVPSAGEYEIHFAIANTSGQEQEIDITINESKKQRLTISSTERNQFIPNSMIVKLVEGSNAIHLTNATSPLEIDYIDISAATKH</sequence>
<feature type="transmembrane region" description="Helical" evidence="8">
    <location>
        <begin position="7"/>
        <end position="25"/>
    </location>
</feature>